<evidence type="ECO:0000313" key="2">
    <source>
        <dbReference type="Proteomes" id="UP000584374"/>
    </source>
</evidence>
<keyword evidence="2" id="KW-1185">Reference proteome</keyword>
<reference evidence="1 2" key="1">
    <citation type="submission" date="2020-08" db="EMBL/GenBank/DDBJ databases">
        <title>Sequencing the genomes of 1000 actinobacteria strains.</title>
        <authorList>
            <person name="Klenk H.-P."/>
        </authorList>
    </citation>
    <scope>NUCLEOTIDE SEQUENCE [LARGE SCALE GENOMIC DNA]</scope>
    <source>
        <strain evidence="1 2">DSM 45584</strain>
    </source>
</reference>
<comment type="caution">
    <text evidence="1">The sequence shown here is derived from an EMBL/GenBank/DDBJ whole genome shotgun (WGS) entry which is preliminary data.</text>
</comment>
<evidence type="ECO:0000313" key="1">
    <source>
        <dbReference type="EMBL" id="MBB5159550.1"/>
    </source>
</evidence>
<protein>
    <submittedName>
        <fullName evidence="1">Uncharacterized protein</fullName>
    </submittedName>
</protein>
<gene>
    <name evidence="1" type="ORF">BJ970_007149</name>
</gene>
<dbReference type="RefSeq" id="WP_184731990.1">
    <property type="nucleotide sequence ID" value="NZ_JACHIW010000002.1"/>
</dbReference>
<organism evidence="1 2">
    <name type="scientific">Saccharopolyspora phatthalungensis</name>
    <dbReference type="NCBI Taxonomy" id="664693"/>
    <lineage>
        <taxon>Bacteria</taxon>
        <taxon>Bacillati</taxon>
        <taxon>Actinomycetota</taxon>
        <taxon>Actinomycetes</taxon>
        <taxon>Pseudonocardiales</taxon>
        <taxon>Pseudonocardiaceae</taxon>
        <taxon>Saccharopolyspora</taxon>
    </lineage>
</organism>
<name>A0A840QHP9_9PSEU</name>
<dbReference type="Proteomes" id="UP000584374">
    <property type="component" value="Unassembled WGS sequence"/>
</dbReference>
<dbReference type="EMBL" id="JACHIW010000002">
    <property type="protein sequence ID" value="MBB5159550.1"/>
    <property type="molecule type" value="Genomic_DNA"/>
</dbReference>
<proteinExistence type="predicted"/>
<sequence length="202" mass="21069">MTWAMSNGYWIGVAPSRAAGGDTLAHVDAHILSALDRSGLAADLVCTHIDHSGPIAAITASARLDTPPSADALDALARHVDGTAVGIGPNHEPVTEPQSASEEAAVRAALAARAGLDGRCVRFPGQRLITDVHPAARIIADSAIEQVLGVGIEVTPEVLVDTRGFLRPQYRDHQLVLLVEPAAGGMLRPVELENPHQCCGGH</sequence>
<dbReference type="AlphaFoldDB" id="A0A840QHP9"/>
<accession>A0A840QHP9</accession>